<dbReference type="InterPro" id="IPR022204">
    <property type="entry name" value="PpdC-like_C"/>
</dbReference>
<keyword evidence="3" id="KW-1185">Reference proteome</keyword>
<gene>
    <name evidence="2" type="ORF">HA49_22625</name>
</gene>
<dbReference type="Pfam" id="PF12528">
    <property type="entry name" value="T2SSppdC"/>
    <property type="match status" value="1"/>
</dbReference>
<comment type="caution">
    <text evidence="2">The sequence shown here is derived from an EMBL/GenBank/DDBJ whole genome shotgun (WGS) entry which is preliminary data.</text>
</comment>
<dbReference type="AlphaFoldDB" id="A0A0F5BW27"/>
<protein>
    <recommendedName>
        <fullName evidence="1">Prepilin peptidase dependent protein C-like C-terminal domain-containing protein</fullName>
    </recommendedName>
</protein>
<accession>A0A0F5BW27</accession>
<dbReference type="EMBL" id="JPKR02000004">
    <property type="protein sequence ID" value="KKA63561.1"/>
    <property type="molecule type" value="Genomic_DNA"/>
</dbReference>
<reference evidence="2" key="1">
    <citation type="submission" date="2014-12" db="EMBL/GenBank/DDBJ databases">
        <title>The draft genome of the Tatumella morbirosei type strain, LMG23360T isolated from pineapple rot.</title>
        <authorList>
            <person name="Smits T.H."/>
            <person name="Palmer M."/>
            <person name="Venter S.N."/>
            <person name="Duffy B."/>
            <person name="Steenkamp E.T."/>
            <person name="Chan W.Y."/>
            <person name="Coutinho T.A."/>
            <person name="Coetzee M.P."/>
            <person name="De Maayer P."/>
        </authorList>
    </citation>
    <scope>NUCLEOTIDE SEQUENCE [LARGE SCALE GENOMIC DNA]</scope>
    <source>
        <strain evidence="2">LMG 23360</strain>
    </source>
</reference>
<dbReference type="Proteomes" id="UP000029577">
    <property type="component" value="Unassembled WGS sequence"/>
</dbReference>
<evidence type="ECO:0000313" key="3">
    <source>
        <dbReference type="Proteomes" id="UP000029577"/>
    </source>
</evidence>
<proteinExistence type="predicted"/>
<evidence type="ECO:0000259" key="1">
    <source>
        <dbReference type="Pfam" id="PF12528"/>
    </source>
</evidence>
<dbReference type="STRING" id="642227.HA49_22625"/>
<name>A0A0F5BW27_9GAMM</name>
<sequence>MIALLILSLSVLLLSGYHQQLVYGFRVRQAQRDAGWAATQVLAGKPPAGWDSELQRKMTEDGCLRITAKVQGPFNRHAELEQLFCPPFNQHLPQ</sequence>
<evidence type="ECO:0000313" key="2">
    <source>
        <dbReference type="EMBL" id="KKA63561.1"/>
    </source>
</evidence>
<organism evidence="2 3">
    <name type="scientific">Tatumella morbirosei</name>
    <dbReference type="NCBI Taxonomy" id="642227"/>
    <lineage>
        <taxon>Bacteria</taxon>
        <taxon>Pseudomonadati</taxon>
        <taxon>Pseudomonadota</taxon>
        <taxon>Gammaproteobacteria</taxon>
        <taxon>Enterobacterales</taxon>
        <taxon>Erwiniaceae</taxon>
        <taxon>Tatumella</taxon>
    </lineage>
</organism>
<feature type="domain" description="Prepilin peptidase dependent protein C-like C-terminal" evidence="1">
    <location>
        <begin position="17"/>
        <end position="86"/>
    </location>
</feature>